<evidence type="ECO:0000313" key="2">
    <source>
        <dbReference type="Proteomes" id="UP000747542"/>
    </source>
</evidence>
<dbReference type="Proteomes" id="UP000747542">
    <property type="component" value="Unassembled WGS sequence"/>
</dbReference>
<comment type="caution">
    <text evidence="1">The sequence shown here is derived from an EMBL/GenBank/DDBJ whole genome shotgun (WGS) entry which is preliminary data.</text>
</comment>
<protein>
    <submittedName>
        <fullName evidence="1">Putative activating transcription factor 2-like</fullName>
    </submittedName>
</protein>
<dbReference type="EMBL" id="JAHLQT010046371">
    <property type="protein sequence ID" value="KAG7153596.1"/>
    <property type="molecule type" value="Genomic_DNA"/>
</dbReference>
<dbReference type="AlphaFoldDB" id="A0A8J5J9E5"/>
<name>A0A8J5J9E5_HOMAM</name>
<keyword evidence="2" id="KW-1185">Reference proteome</keyword>
<evidence type="ECO:0000313" key="1">
    <source>
        <dbReference type="EMBL" id="KAG7153596.1"/>
    </source>
</evidence>
<proteinExistence type="predicted"/>
<sequence>MTNRKEVQSRTAQVCQFLLHFEVTVMGAPEIITAEINPKTIMMTGTSNMIMGANGSPVTHTATLSRPQLLNLTLHHAPQSKSPSVLRKSY</sequence>
<accession>A0A8J5J9E5</accession>
<organism evidence="1 2">
    <name type="scientific">Homarus americanus</name>
    <name type="common">American lobster</name>
    <dbReference type="NCBI Taxonomy" id="6706"/>
    <lineage>
        <taxon>Eukaryota</taxon>
        <taxon>Metazoa</taxon>
        <taxon>Ecdysozoa</taxon>
        <taxon>Arthropoda</taxon>
        <taxon>Crustacea</taxon>
        <taxon>Multicrustacea</taxon>
        <taxon>Malacostraca</taxon>
        <taxon>Eumalacostraca</taxon>
        <taxon>Eucarida</taxon>
        <taxon>Decapoda</taxon>
        <taxon>Pleocyemata</taxon>
        <taxon>Astacidea</taxon>
        <taxon>Nephropoidea</taxon>
        <taxon>Nephropidae</taxon>
        <taxon>Homarus</taxon>
    </lineage>
</organism>
<gene>
    <name evidence="1" type="ORF">Hamer_G019495</name>
</gene>
<reference evidence="1" key="1">
    <citation type="journal article" date="2021" name="Sci. Adv.">
        <title>The American lobster genome reveals insights on longevity, neural, and immune adaptations.</title>
        <authorList>
            <person name="Polinski J.M."/>
            <person name="Zimin A.V."/>
            <person name="Clark K.F."/>
            <person name="Kohn A.B."/>
            <person name="Sadowski N."/>
            <person name="Timp W."/>
            <person name="Ptitsyn A."/>
            <person name="Khanna P."/>
            <person name="Romanova D.Y."/>
            <person name="Williams P."/>
            <person name="Greenwood S.J."/>
            <person name="Moroz L.L."/>
            <person name="Walt D.R."/>
            <person name="Bodnar A.G."/>
        </authorList>
    </citation>
    <scope>NUCLEOTIDE SEQUENCE</scope>
    <source>
        <strain evidence="1">GMGI-L3</strain>
    </source>
</reference>